<evidence type="ECO:0000256" key="1">
    <source>
        <dbReference type="ARBA" id="ARBA00022603"/>
    </source>
</evidence>
<dbReference type="Proteomes" id="UP001215151">
    <property type="component" value="Unassembled WGS sequence"/>
</dbReference>
<dbReference type="PROSITE" id="PS51683">
    <property type="entry name" value="SAM_OMT_II"/>
    <property type="match status" value="1"/>
</dbReference>
<dbReference type="Gene3D" id="1.10.10.10">
    <property type="entry name" value="Winged helix-like DNA-binding domain superfamily/Winged helix DNA-binding domain"/>
    <property type="match status" value="1"/>
</dbReference>
<dbReference type="GO" id="GO:0008171">
    <property type="term" value="F:O-methyltransferase activity"/>
    <property type="evidence" value="ECO:0007669"/>
    <property type="project" value="InterPro"/>
</dbReference>
<evidence type="ECO:0000256" key="3">
    <source>
        <dbReference type="ARBA" id="ARBA00022691"/>
    </source>
</evidence>
<dbReference type="AlphaFoldDB" id="A0AAD7TRE0"/>
<dbReference type="Pfam" id="PF00891">
    <property type="entry name" value="Methyltransf_2"/>
    <property type="match status" value="1"/>
</dbReference>
<accession>A0AAD7TRE0</accession>
<keyword evidence="3" id="KW-0949">S-adenosyl-L-methionine</keyword>
<organism evidence="5 6">
    <name type="scientific">Trametes cubensis</name>
    <dbReference type="NCBI Taxonomy" id="1111947"/>
    <lineage>
        <taxon>Eukaryota</taxon>
        <taxon>Fungi</taxon>
        <taxon>Dikarya</taxon>
        <taxon>Basidiomycota</taxon>
        <taxon>Agaricomycotina</taxon>
        <taxon>Agaricomycetes</taxon>
        <taxon>Polyporales</taxon>
        <taxon>Polyporaceae</taxon>
        <taxon>Trametes</taxon>
    </lineage>
</organism>
<reference evidence="5" key="1">
    <citation type="submission" date="2022-11" db="EMBL/GenBank/DDBJ databases">
        <title>Genome Sequence of Cubamyces cubensis.</title>
        <authorList>
            <person name="Buettner E."/>
        </authorList>
    </citation>
    <scope>NUCLEOTIDE SEQUENCE</scope>
    <source>
        <strain evidence="5">MPL-01</strain>
    </source>
</reference>
<dbReference type="InterPro" id="IPR001077">
    <property type="entry name" value="COMT_C"/>
</dbReference>
<protein>
    <recommendedName>
        <fullName evidence="4">O-methyltransferase C-terminal domain-containing protein</fullName>
    </recommendedName>
</protein>
<evidence type="ECO:0000259" key="4">
    <source>
        <dbReference type="Pfam" id="PF00891"/>
    </source>
</evidence>
<dbReference type="InterPro" id="IPR029063">
    <property type="entry name" value="SAM-dependent_MTases_sf"/>
</dbReference>
<dbReference type="Gene3D" id="3.40.50.150">
    <property type="entry name" value="Vaccinia Virus protein VP39"/>
    <property type="match status" value="1"/>
</dbReference>
<dbReference type="InterPro" id="IPR036388">
    <property type="entry name" value="WH-like_DNA-bd_sf"/>
</dbReference>
<feature type="domain" description="O-methyltransferase C-terminal" evidence="4">
    <location>
        <begin position="273"/>
        <end position="481"/>
    </location>
</feature>
<dbReference type="PANTHER" id="PTHR43712">
    <property type="entry name" value="PUTATIVE (AFU_ORTHOLOGUE AFUA_4G14580)-RELATED"/>
    <property type="match status" value="1"/>
</dbReference>
<dbReference type="EMBL" id="JAPEVG010000167">
    <property type="protein sequence ID" value="KAJ8475147.1"/>
    <property type="molecule type" value="Genomic_DNA"/>
</dbReference>
<gene>
    <name evidence="5" type="ORF">ONZ51_g6738</name>
</gene>
<proteinExistence type="predicted"/>
<keyword evidence="2" id="KW-0808">Transferase</keyword>
<dbReference type="SUPFAM" id="SSF53335">
    <property type="entry name" value="S-adenosyl-L-methionine-dependent methyltransferases"/>
    <property type="match status" value="1"/>
</dbReference>
<dbReference type="PANTHER" id="PTHR43712:SF2">
    <property type="entry name" value="O-METHYLTRANSFERASE CICE"/>
    <property type="match status" value="1"/>
</dbReference>
<name>A0AAD7TRE0_9APHY</name>
<keyword evidence="6" id="KW-1185">Reference proteome</keyword>
<evidence type="ECO:0000313" key="6">
    <source>
        <dbReference type="Proteomes" id="UP001215151"/>
    </source>
</evidence>
<evidence type="ECO:0000313" key="5">
    <source>
        <dbReference type="EMBL" id="KAJ8475147.1"/>
    </source>
</evidence>
<keyword evidence="1" id="KW-0489">Methyltransferase</keyword>
<comment type="caution">
    <text evidence="5">The sequence shown here is derived from an EMBL/GenBank/DDBJ whole genome shotgun (WGS) entry which is preliminary data.</text>
</comment>
<dbReference type="InterPro" id="IPR016461">
    <property type="entry name" value="COMT-like"/>
</dbReference>
<evidence type="ECO:0000256" key="2">
    <source>
        <dbReference type="ARBA" id="ARBA00022679"/>
    </source>
</evidence>
<dbReference type="GO" id="GO:0032259">
    <property type="term" value="P:methylation"/>
    <property type="evidence" value="ECO:0007669"/>
    <property type="project" value="UniProtKB-KW"/>
</dbReference>
<sequence length="502" mass="55124">MTTFATLRALHTCIGSALSDLERLYKERSPSPSSPLDYPSLDVPHYPNSAISPTDELAEKLVNDRSAVVAIGYIVAACGQMSAIVKRPGGHLQACMRFIEEAHIVEILRDGNPQGMHVNDIHRAVVALRPSSAAPDLAVLTPERLGHILRVLATAHWLREVSPDVFANNRRSAVIDTGKTLEQLRAQPEKKYADTNGLAALLGHVCEASFFLEMTEWLLPDVHARNASPATPCPSGTEGPTGLRSYSTVFGLDLNTDLNFFEWLDLPENTFRRERFAHAMTGSSYTEGTLQDILQAFPWDNLPAGSVLVDVGGGIGTASLTVAHMHPDIRVVVEDRAPVVDKAPAEWGGEYAHIIDSGRVSWRVRDFLTPWKPLSESNEQAPDVFLLRMILHDWPDDVCRTILHQLRNAASSETRLVIGDALLLPACKDKESLVPEDSPLLPNLGMASLQSYLIDIMMMGNLASKERTVSEMEVLLYSAGWKISNIKRSTGSLWAYTIAAPI</sequence>